<keyword evidence="4" id="KW-0411">Iron-sulfur</keyword>
<evidence type="ECO:0000256" key="1">
    <source>
        <dbReference type="ARBA" id="ARBA00022691"/>
    </source>
</evidence>
<dbReference type="CDD" id="cd01335">
    <property type="entry name" value="Radical_SAM"/>
    <property type="match status" value="1"/>
</dbReference>
<dbReference type="InterPro" id="IPR058240">
    <property type="entry name" value="rSAM_sf"/>
</dbReference>
<dbReference type="SUPFAM" id="SSF102114">
    <property type="entry name" value="Radical SAM enzymes"/>
    <property type="match status" value="1"/>
</dbReference>
<dbReference type="EMBL" id="QZAA01000214">
    <property type="protein sequence ID" value="RQD74201.1"/>
    <property type="molecule type" value="Genomic_DNA"/>
</dbReference>
<dbReference type="GO" id="GO:0003824">
    <property type="term" value="F:catalytic activity"/>
    <property type="evidence" value="ECO:0007669"/>
    <property type="project" value="InterPro"/>
</dbReference>
<dbReference type="GO" id="GO:0051536">
    <property type="term" value="F:iron-sulfur cluster binding"/>
    <property type="evidence" value="ECO:0007669"/>
    <property type="project" value="UniProtKB-KW"/>
</dbReference>
<dbReference type="CDD" id="cd21109">
    <property type="entry name" value="SPASM"/>
    <property type="match status" value="1"/>
</dbReference>
<evidence type="ECO:0000313" key="6">
    <source>
        <dbReference type="EMBL" id="RQD74201.1"/>
    </source>
</evidence>
<dbReference type="Gene3D" id="3.20.20.70">
    <property type="entry name" value="Aldolase class I"/>
    <property type="match status" value="1"/>
</dbReference>
<evidence type="ECO:0000313" key="7">
    <source>
        <dbReference type="Proteomes" id="UP000285138"/>
    </source>
</evidence>
<dbReference type="Pfam" id="PF04055">
    <property type="entry name" value="Radical_SAM"/>
    <property type="match status" value="1"/>
</dbReference>
<gene>
    <name evidence="6" type="ORF">D5R97_08155</name>
</gene>
<dbReference type="InterPro" id="IPR007197">
    <property type="entry name" value="rSAM"/>
</dbReference>
<proteinExistence type="predicted"/>
<sequence length="412" mass="45924">MSREDIILPELFRPTAQLKISLTPDCNNDCPICLNKTTRSRNAEKNGRLSIYMIRRLIDEASDLGMIGVYWTGGEPLIEYRNLLELSNYSSKRGLIPTIVTNGGLIGAYGNYKKLNQPLLERAGLFHLDTRQIVGSLKEAGITRIYFSVDSSHTTLESVYSDVYNIVPAEAVSQGIRGFLEEGYGKIHGLEAIGHQLRVTSTSSGPLKRPTNIIFGKVMEKAGLKLKKELSAQARVFGNEKGEILLKQLDIASLGDAKTLDHDSLENRAGQNLFGIRCPHFLPRENAFDAGKHHGDLFIHHDGTLYTCGNHAYPVGNVFEESLSSIIRGINRPDSRGNFSLTRKVYHSLLTLSRQEDIGDKVLGEAFRLIYARYPKLLNNIKTQCGACSCLGHQKDLQEAFLEVFKKHYSLS</sequence>
<feature type="domain" description="Radical SAM core" evidence="5">
    <location>
        <begin position="12"/>
        <end position="256"/>
    </location>
</feature>
<name>A0A424YBF9_9FIRM</name>
<evidence type="ECO:0000256" key="2">
    <source>
        <dbReference type="ARBA" id="ARBA00022723"/>
    </source>
</evidence>
<dbReference type="PROSITE" id="PS51918">
    <property type="entry name" value="RADICAL_SAM"/>
    <property type="match status" value="1"/>
</dbReference>
<evidence type="ECO:0000256" key="4">
    <source>
        <dbReference type="ARBA" id="ARBA00023014"/>
    </source>
</evidence>
<dbReference type="SFLD" id="SFLDG01067">
    <property type="entry name" value="SPASM/twitch_domain_containing"/>
    <property type="match status" value="1"/>
</dbReference>
<dbReference type="GO" id="GO:0046872">
    <property type="term" value="F:metal ion binding"/>
    <property type="evidence" value="ECO:0007669"/>
    <property type="project" value="UniProtKB-KW"/>
</dbReference>
<comment type="caution">
    <text evidence="6">The sequence shown here is derived from an EMBL/GenBank/DDBJ whole genome shotgun (WGS) entry which is preliminary data.</text>
</comment>
<keyword evidence="1" id="KW-0949">S-adenosyl-L-methionine</keyword>
<dbReference type="InterPro" id="IPR050377">
    <property type="entry name" value="Radical_SAM_PqqE_MftC-like"/>
</dbReference>
<evidence type="ECO:0000256" key="3">
    <source>
        <dbReference type="ARBA" id="ARBA00023004"/>
    </source>
</evidence>
<evidence type="ECO:0000259" key="5">
    <source>
        <dbReference type="PROSITE" id="PS51918"/>
    </source>
</evidence>
<protein>
    <submittedName>
        <fullName evidence="6">Radical SAM/SPASM domain-containing protein</fullName>
    </submittedName>
</protein>
<organism evidence="6 7">
    <name type="scientific">Candidatus Syntrophonatronum acetioxidans</name>
    <dbReference type="NCBI Taxonomy" id="1795816"/>
    <lineage>
        <taxon>Bacteria</taxon>
        <taxon>Bacillati</taxon>
        <taxon>Bacillota</taxon>
        <taxon>Clostridia</taxon>
        <taxon>Eubacteriales</taxon>
        <taxon>Syntrophomonadaceae</taxon>
        <taxon>Candidatus Syntrophonatronum</taxon>
    </lineage>
</organism>
<keyword evidence="2" id="KW-0479">Metal-binding</keyword>
<dbReference type="InterPro" id="IPR013785">
    <property type="entry name" value="Aldolase_TIM"/>
</dbReference>
<accession>A0A424YBF9</accession>
<dbReference type="AlphaFoldDB" id="A0A424YBF9"/>
<dbReference type="PANTHER" id="PTHR11228:SF34">
    <property type="entry name" value="TUNGSTEN-CONTAINING ALDEHYDE FERREDOXIN OXIDOREDUCTASE COFACTOR MODIFYING PROTEIN"/>
    <property type="match status" value="1"/>
</dbReference>
<keyword evidence="3" id="KW-0408">Iron</keyword>
<dbReference type="PANTHER" id="PTHR11228">
    <property type="entry name" value="RADICAL SAM DOMAIN PROTEIN"/>
    <property type="match status" value="1"/>
</dbReference>
<reference evidence="6 7" key="1">
    <citation type="submission" date="2018-08" db="EMBL/GenBank/DDBJ databases">
        <title>The metabolism and importance of syntrophic acetate oxidation coupled to methane or sulfide production in haloalkaline environments.</title>
        <authorList>
            <person name="Timmers P.H.A."/>
            <person name="Vavourakis C.D."/>
            <person name="Sorokin D.Y."/>
            <person name="Sinninghe Damste J.S."/>
            <person name="Muyzer G."/>
            <person name="Stams A.J.M."/>
            <person name="Plugge C.M."/>
        </authorList>
    </citation>
    <scope>NUCLEOTIDE SEQUENCE [LARGE SCALE GENOMIC DNA]</scope>
    <source>
        <strain evidence="6">MSAO_Bac1</strain>
    </source>
</reference>
<dbReference type="Proteomes" id="UP000285138">
    <property type="component" value="Unassembled WGS sequence"/>
</dbReference>
<dbReference type="SFLD" id="SFLDS00029">
    <property type="entry name" value="Radical_SAM"/>
    <property type="match status" value="1"/>
</dbReference>